<dbReference type="Proteomes" id="UP000225275">
    <property type="component" value="Unassembled WGS sequence"/>
</dbReference>
<dbReference type="Proteomes" id="UP001186047">
    <property type="component" value="Unassembled WGS sequence"/>
</dbReference>
<dbReference type="InterPro" id="IPR014718">
    <property type="entry name" value="GH-type_carb-bd"/>
</dbReference>
<dbReference type="InterPro" id="IPR011013">
    <property type="entry name" value="Gal_mutarotase_sf_dom"/>
</dbReference>
<dbReference type="SUPFAM" id="SSF74650">
    <property type="entry name" value="Galactose mutarotase-like"/>
    <property type="match status" value="1"/>
</dbReference>
<evidence type="ECO:0000313" key="2">
    <source>
        <dbReference type="EMBL" id="PFG89673.1"/>
    </source>
</evidence>
<evidence type="ECO:0000313" key="1">
    <source>
        <dbReference type="EMBL" id="MDV2633525.1"/>
    </source>
</evidence>
<dbReference type="Gene3D" id="2.70.98.10">
    <property type="match status" value="1"/>
</dbReference>
<dbReference type="GO" id="GO:0016853">
    <property type="term" value="F:isomerase activity"/>
    <property type="evidence" value="ECO:0007669"/>
    <property type="project" value="InterPro"/>
</dbReference>
<reference evidence="2" key="2">
    <citation type="journal article" date="2018" name="Food Control">
        <title>Characterization of Lactococcus lactis isolates from herbs, fruits and vegetables for use as biopreservatives against Listeria monocytogenes in cheese.</title>
        <authorList>
            <person name="Ho V."/>
            <person name="Lo R."/>
            <person name="Bansal N."/>
            <person name="Turner M.S."/>
        </authorList>
    </citation>
    <scope>NUCLEOTIDE SEQUENCE</scope>
    <source>
        <strain evidence="2">537</strain>
    </source>
</reference>
<organism evidence="2 3">
    <name type="scientific">Lactococcus lactis</name>
    <dbReference type="NCBI Taxonomy" id="1358"/>
    <lineage>
        <taxon>Bacteria</taxon>
        <taxon>Bacillati</taxon>
        <taxon>Bacillota</taxon>
        <taxon>Bacilli</taxon>
        <taxon>Lactobacillales</taxon>
        <taxon>Streptococcaceae</taxon>
        <taxon>Lactococcus</taxon>
    </lineage>
</organism>
<gene>
    <name evidence="2" type="ORF">BW154_09435</name>
    <name evidence="1" type="ORF">RZO31_11720</name>
</gene>
<protein>
    <submittedName>
        <fullName evidence="1">Aldose 1-epimerase family protein</fullName>
    </submittedName>
    <submittedName>
        <fullName evidence="2">Aldose epimerase</fullName>
    </submittedName>
</protein>
<reference evidence="2" key="1">
    <citation type="submission" date="2017-01" db="EMBL/GenBank/DDBJ databases">
        <authorList>
            <person name="Lo R."/>
        </authorList>
    </citation>
    <scope>NUCLEOTIDE SEQUENCE</scope>
    <source>
        <strain evidence="2">537</strain>
    </source>
</reference>
<dbReference type="EMBL" id="JAWHVL010000033">
    <property type="protein sequence ID" value="MDV2633525.1"/>
    <property type="molecule type" value="Genomic_DNA"/>
</dbReference>
<proteinExistence type="predicted"/>
<name>A0A2A9HZ63_9LACT</name>
<dbReference type="GO" id="GO:0030246">
    <property type="term" value="F:carbohydrate binding"/>
    <property type="evidence" value="ECO:0007669"/>
    <property type="project" value="InterPro"/>
</dbReference>
<sequence>MLEIKNQNLTVSIDSHGAELTHVVNNKTGHEYIWNNMAWAKHAPILFPAIGRSTDDEYLINRKNYSMQQHGFVSDYDFEVICHRDTELILSFKGNEETLKSYPFAFELKVSFILNLNQLMVNFEVQNLSDNILSYSLGFHPAFNVEGDFEDYSLSIEPECEQLTKFEIVKNPFPYRSGLVKDLPFAGSTFDLNHHIFDEGLVILADKVDAVKLQGPSYAVGMDLSDFSHLCLWTKEDEELPFICLEPFFGLPDKIDEKQELANKEENDRLVVGQVKKYQCKLTFE</sequence>
<dbReference type="EMBL" id="MTJS01000002">
    <property type="protein sequence ID" value="PFG89673.1"/>
    <property type="molecule type" value="Genomic_DNA"/>
</dbReference>
<dbReference type="Pfam" id="PF01263">
    <property type="entry name" value="Aldose_epim"/>
    <property type="match status" value="1"/>
</dbReference>
<accession>A0A2A9HZ63</accession>
<dbReference type="GO" id="GO:0005975">
    <property type="term" value="P:carbohydrate metabolic process"/>
    <property type="evidence" value="ECO:0007669"/>
    <property type="project" value="InterPro"/>
</dbReference>
<comment type="caution">
    <text evidence="2">The sequence shown here is derived from an EMBL/GenBank/DDBJ whole genome shotgun (WGS) entry which is preliminary data.</text>
</comment>
<reference evidence="1" key="3">
    <citation type="submission" date="2023-10" db="EMBL/GenBank/DDBJ databases">
        <title>Production of high quality cheese from raw caw milk (raw cheese).</title>
        <authorList>
            <person name="Samouris G."/>
        </authorList>
    </citation>
    <scope>NUCLEOTIDE SEQUENCE</scope>
    <source>
        <strain evidence="1">M17-3</strain>
    </source>
</reference>
<evidence type="ECO:0000313" key="3">
    <source>
        <dbReference type="Proteomes" id="UP000225275"/>
    </source>
</evidence>
<dbReference type="RefSeq" id="WP_058218675.1">
    <property type="nucleotide sequence ID" value="NZ_CAOFZM010000006.1"/>
</dbReference>
<dbReference type="AlphaFoldDB" id="A0A2A9HZ63"/>
<dbReference type="InterPro" id="IPR008183">
    <property type="entry name" value="Aldose_1/G6P_1-epimerase"/>
</dbReference>
<dbReference type="CDD" id="cd09024">
    <property type="entry name" value="Aldose_epim_lacX"/>
    <property type="match status" value="1"/>
</dbReference>
<dbReference type="InterPro" id="IPR037481">
    <property type="entry name" value="LacX"/>
</dbReference>